<dbReference type="GO" id="GO:0005524">
    <property type="term" value="F:ATP binding"/>
    <property type="evidence" value="ECO:0007669"/>
    <property type="project" value="UniProtKB-KW"/>
</dbReference>
<dbReference type="VEuPathDB" id="TriTrypDB:C3747_379g55"/>
<feature type="compositionally biased region" description="Low complexity" evidence="3">
    <location>
        <begin position="139"/>
        <end position="153"/>
    </location>
</feature>
<feature type="region of interest" description="Disordered" evidence="3">
    <location>
        <begin position="111"/>
        <end position="153"/>
    </location>
</feature>
<dbReference type="EMBL" id="PRFC01000379">
    <property type="protein sequence ID" value="PWU90062.1"/>
    <property type="molecule type" value="Genomic_DNA"/>
</dbReference>
<keyword evidence="2" id="KW-0067">ATP-binding</keyword>
<dbReference type="PANTHER" id="PTHR24223:SF415">
    <property type="entry name" value="FI20190P1"/>
    <property type="match status" value="1"/>
</dbReference>
<feature type="domain" description="ABC transporter" evidence="4">
    <location>
        <begin position="3"/>
        <end position="39"/>
    </location>
</feature>
<keyword evidence="1" id="KW-0547">Nucleotide-binding</keyword>
<comment type="caution">
    <text evidence="5">The sequence shown here is derived from an EMBL/GenBank/DDBJ whole genome shotgun (WGS) entry which is preliminary data.</text>
</comment>
<evidence type="ECO:0000313" key="5">
    <source>
        <dbReference type="EMBL" id="PWU90062.1"/>
    </source>
</evidence>
<feature type="compositionally biased region" description="Basic and acidic residues" evidence="3">
    <location>
        <begin position="113"/>
        <end position="126"/>
    </location>
</feature>
<evidence type="ECO:0000313" key="6">
    <source>
        <dbReference type="Proteomes" id="UP000246078"/>
    </source>
</evidence>
<evidence type="ECO:0000259" key="4">
    <source>
        <dbReference type="Pfam" id="PF00005"/>
    </source>
</evidence>
<dbReference type="InterPro" id="IPR003439">
    <property type="entry name" value="ABC_transporter-like_ATP-bd"/>
</dbReference>
<evidence type="ECO:0000256" key="2">
    <source>
        <dbReference type="ARBA" id="ARBA00022840"/>
    </source>
</evidence>
<dbReference type="AlphaFoldDB" id="A0A2V2V3F7"/>
<dbReference type="GO" id="GO:0016020">
    <property type="term" value="C:membrane"/>
    <property type="evidence" value="ECO:0007669"/>
    <property type="project" value="TreeGrafter"/>
</dbReference>
<protein>
    <submittedName>
        <fullName evidence="5">Putative multidrug resistance-associated protein</fullName>
    </submittedName>
</protein>
<organism evidence="5 6">
    <name type="scientific">Trypanosoma cruzi</name>
    <dbReference type="NCBI Taxonomy" id="5693"/>
    <lineage>
        <taxon>Eukaryota</taxon>
        <taxon>Discoba</taxon>
        <taxon>Euglenozoa</taxon>
        <taxon>Kinetoplastea</taxon>
        <taxon>Metakinetoplastina</taxon>
        <taxon>Trypanosomatida</taxon>
        <taxon>Trypanosomatidae</taxon>
        <taxon>Trypanosoma</taxon>
        <taxon>Schizotrypanum</taxon>
    </lineage>
</organism>
<dbReference type="GO" id="GO:0016887">
    <property type="term" value="F:ATP hydrolysis activity"/>
    <property type="evidence" value="ECO:0007669"/>
    <property type="project" value="InterPro"/>
</dbReference>
<dbReference type="InterPro" id="IPR027417">
    <property type="entry name" value="P-loop_NTPase"/>
</dbReference>
<dbReference type="Pfam" id="PF00005">
    <property type="entry name" value="ABC_tran"/>
    <property type="match status" value="1"/>
</dbReference>
<dbReference type="Proteomes" id="UP000246078">
    <property type="component" value="Unassembled WGS sequence"/>
</dbReference>
<dbReference type="GO" id="GO:0042626">
    <property type="term" value="F:ATPase-coupled transmembrane transporter activity"/>
    <property type="evidence" value="ECO:0007669"/>
    <property type="project" value="TreeGrafter"/>
</dbReference>
<proteinExistence type="predicted"/>
<evidence type="ECO:0000256" key="1">
    <source>
        <dbReference type="ARBA" id="ARBA00022741"/>
    </source>
</evidence>
<sequence length="153" mass="16632">MQTEIGEKGINLSGGQKARVSLARAVYADRELYLLDDPLSALDAHVGERIVADVLLGQLACKTRILATHQLHVLSRADYVVVVGDGAVRFAGRHEEFMGSPVYKEVVAQDARQQQHQEKEVREERGMMSWTAHPVLDNGAPPGAGPLAAPRGQ</sequence>
<dbReference type="PANTHER" id="PTHR24223">
    <property type="entry name" value="ATP-BINDING CASSETTE SUB-FAMILY C"/>
    <property type="match status" value="1"/>
</dbReference>
<dbReference type="InterPro" id="IPR050173">
    <property type="entry name" value="ABC_transporter_C-like"/>
</dbReference>
<dbReference type="Gene3D" id="3.40.50.300">
    <property type="entry name" value="P-loop containing nucleotide triphosphate hydrolases"/>
    <property type="match status" value="1"/>
</dbReference>
<evidence type="ECO:0000256" key="3">
    <source>
        <dbReference type="SAM" id="MobiDB-lite"/>
    </source>
</evidence>
<accession>A0A2V2V3F7</accession>
<gene>
    <name evidence="5" type="ORF">C3747_379g55</name>
</gene>
<name>A0A2V2V3F7_TRYCR</name>
<reference evidence="5 6" key="1">
    <citation type="journal article" date="2018" name="Microb. Genom.">
        <title>Expanding an expanded genome: long-read sequencing of Trypanosoma cruzi.</title>
        <authorList>
            <person name="Berna L."/>
            <person name="Rodriguez M."/>
            <person name="Chiribao M.L."/>
            <person name="Parodi-Talice A."/>
            <person name="Pita S."/>
            <person name="Rijo G."/>
            <person name="Alvarez-Valin F."/>
            <person name="Robello C."/>
        </authorList>
    </citation>
    <scope>NUCLEOTIDE SEQUENCE [LARGE SCALE GENOMIC DNA]</scope>
    <source>
        <strain evidence="5 6">TCC</strain>
    </source>
</reference>
<dbReference type="SUPFAM" id="SSF52540">
    <property type="entry name" value="P-loop containing nucleoside triphosphate hydrolases"/>
    <property type="match status" value="1"/>
</dbReference>